<proteinExistence type="inferred from homology"/>
<dbReference type="STRING" id="1798500.A3C21_00075"/>
<dbReference type="HAMAP" id="MF_01151">
    <property type="entry name" value="GrpE"/>
    <property type="match status" value="1"/>
</dbReference>
<comment type="caution">
    <text evidence="6">The sequence shown here is derived from an EMBL/GenBank/DDBJ whole genome shotgun (WGS) entry which is preliminary data.</text>
</comment>
<dbReference type="Gene3D" id="2.30.22.10">
    <property type="entry name" value="Head domain of nucleotide exchange factor GrpE"/>
    <property type="match status" value="1"/>
</dbReference>
<keyword evidence="5" id="KW-0175">Coiled coil</keyword>
<sequence>MNDAQEDDVQFEPEEELGDLGAAQAKLKKLRDELEKVKKERQEYLDGWQRCKADAINAKKDAETRAARSAELLREALVHDIIPALDGFDMAAGSEVWAEVSDGWKSGMEHVRDQLIEALRQHGIERYGKVGEMFDAKIHEAVQGVDDVPGEPNSVVRILRYGYRTKARVLRPAQVVLKSSPH</sequence>
<dbReference type="Pfam" id="PF01025">
    <property type="entry name" value="GrpE"/>
    <property type="match status" value="1"/>
</dbReference>
<evidence type="ECO:0000256" key="4">
    <source>
        <dbReference type="RuleBase" id="RU004478"/>
    </source>
</evidence>
<comment type="similarity">
    <text evidence="1 3 4">Belongs to the GrpE family.</text>
</comment>
<dbReference type="GO" id="GO:0005737">
    <property type="term" value="C:cytoplasm"/>
    <property type="evidence" value="ECO:0007669"/>
    <property type="project" value="UniProtKB-SubCell"/>
</dbReference>
<dbReference type="PANTHER" id="PTHR21237:SF23">
    <property type="entry name" value="GRPE PROTEIN HOMOLOG, MITOCHONDRIAL"/>
    <property type="match status" value="1"/>
</dbReference>
<keyword evidence="3" id="KW-0963">Cytoplasm</keyword>
<dbReference type="InterPro" id="IPR013805">
    <property type="entry name" value="GrpE_CC"/>
</dbReference>
<evidence type="ECO:0000256" key="2">
    <source>
        <dbReference type="ARBA" id="ARBA00023186"/>
    </source>
</evidence>
<organism evidence="6 7">
    <name type="scientific">Candidatus Kaiserbacteria bacterium RIFCSPHIGHO2_02_FULL_59_21</name>
    <dbReference type="NCBI Taxonomy" id="1798500"/>
    <lineage>
        <taxon>Bacteria</taxon>
        <taxon>Candidatus Kaiseribacteriota</taxon>
    </lineage>
</organism>
<dbReference type="InterPro" id="IPR000740">
    <property type="entry name" value="GrpE"/>
</dbReference>
<name>A0A1F6E1A7_9BACT</name>
<gene>
    <name evidence="3" type="primary">grpE</name>
    <name evidence="6" type="ORF">A3C21_00075</name>
</gene>
<evidence type="ECO:0000256" key="5">
    <source>
        <dbReference type="SAM" id="Coils"/>
    </source>
</evidence>
<dbReference type="Proteomes" id="UP000178572">
    <property type="component" value="Unassembled WGS sequence"/>
</dbReference>
<reference evidence="6 7" key="1">
    <citation type="journal article" date="2016" name="Nat. Commun.">
        <title>Thousands of microbial genomes shed light on interconnected biogeochemical processes in an aquifer system.</title>
        <authorList>
            <person name="Anantharaman K."/>
            <person name="Brown C.T."/>
            <person name="Hug L.A."/>
            <person name="Sharon I."/>
            <person name="Castelle C.J."/>
            <person name="Probst A.J."/>
            <person name="Thomas B.C."/>
            <person name="Singh A."/>
            <person name="Wilkins M.J."/>
            <person name="Karaoz U."/>
            <person name="Brodie E.L."/>
            <person name="Williams K.H."/>
            <person name="Hubbard S.S."/>
            <person name="Banfield J.F."/>
        </authorList>
    </citation>
    <scope>NUCLEOTIDE SEQUENCE [LARGE SCALE GENOMIC DNA]</scope>
</reference>
<feature type="coiled-coil region" evidence="5">
    <location>
        <begin position="20"/>
        <end position="47"/>
    </location>
</feature>
<dbReference type="EMBL" id="MFLN01000006">
    <property type="protein sequence ID" value="OGG67485.1"/>
    <property type="molecule type" value="Genomic_DNA"/>
</dbReference>
<keyword evidence="3" id="KW-0346">Stress response</keyword>
<accession>A0A1F6E1A7</accession>
<evidence type="ECO:0000313" key="7">
    <source>
        <dbReference type="Proteomes" id="UP000178572"/>
    </source>
</evidence>
<evidence type="ECO:0000256" key="1">
    <source>
        <dbReference type="ARBA" id="ARBA00009054"/>
    </source>
</evidence>
<protein>
    <recommendedName>
        <fullName evidence="3">Protein GrpE</fullName>
    </recommendedName>
    <alternativeName>
        <fullName evidence="3">HSP-70 cofactor</fullName>
    </alternativeName>
</protein>
<comment type="function">
    <text evidence="3">Participates actively in the response to hyperosmotic and heat shock by preventing the aggregation of stress-denatured proteins, in association with DnaK and GrpE. It is the nucleotide exchange factor for DnaK and may function as a thermosensor. Unfolded proteins bind initially to DnaJ; upon interaction with the DnaJ-bound protein, DnaK hydrolyzes its bound ATP, resulting in the formation of a stable complex. GrpE releases ADP from DnaK; ATP binding to DnaK triggers the release of the substrate protein, thus completing the reaction cycle. Several rounds of ATP-dependent interactions between DnaJ, DnaK and GrpE are required for fully efficient folding.</text>
</comment>
<dbReference type="Gene3D" id="3.90.20.20">
    <property type="match status" value="1"/>
</dbReference>
<comment type="subunit">
    <text evidence="3">Homodimer.</text>
</comment>
<dbReference type="PRINTS" id="PR00773">
    <property type="entry name" value="GRPEPROTEIN"/>
</dbReference>
<dbReference type="SUPFAM" id="SSF58014">
    <property type="entry name" value="Coiled-coil domain of nucleotide exchange factor GrpE"/>
    <property type="match status" value="1"/>
</dbReference>
<dbReference type="InterPro" id="IPR009012">
    <property type="entry name" value="GrpE_head"/>
</dbReference>
<dbReference type="CDD" id="cd00446">
    <property type="entry name" value="GrpE"/>
    <property type="match status" value="1"/>
</dbReference>
<comment type="subcellular location">
    <subcellularLocation>
        <location evidence="3">Cytoplasm</location>
    </subcellularLocation>
</comment>
<evidence type="ECO:0000313" key="6">
    <source>
        <dbReference type="EMBL" id="OGG67485.1"/>
    </source>
</evidence>
<dbReference type="PANTHER" id="PTHR21237">
    <property type="entry name" value="GRPE PROTEIN"/>
    <property type="match status" value="1"/>
</dbReference>
<dbReference type="SUPFAM" id="SSF51064">
    <property type="entry name" value="Head domain of nucleotide exchange factor GrpE"/>
    <property type="match status" value="1"/>
</dbReference>
<dbReference type="GO" id="GO:0042803">
    <property type="term" value="F:protein homodimerization activity"/>
    <property type="evidence" value="ECO:0007669"/>
    <property type="project" value="InterPro"/>
</dbReference>
<dbReference type="GO" id="GO:0051082">
    <property type="term" value="F:unfolded protein binding"/>
    <property type="evidence" value="ECO:0007669"/>
    <property type="project" value="TreeGrafter"/>
</dbReference>
<dbReference type="GO" id="GO:0051087">
    <property type="term" value="F:protein-folding chaperone binding"/>
    <property type="evidence" value="ECO:0007669"/>
    <property type="project" value="InterPro"/>
</dbReference>
<dbReference type="AlphaFoldDB" id="A0A1F6E1A7"/>
<dbReference type="GO" id="GO:0000774">
    <property type="term" value="F:adenyl-nucleotide exchange factor activity"/>
    <property type="evidence" value="ECO:0007669"/>
    <property type="project" value="InterPro"/>
</dbReference>
<dbReference type="GO" id="GO:0006457">
    <property type="term" value="P:protein folding"/>
    <property type="evidence" value="ECO:0007669"/>
    <property type="project" value="InterPro"/>
</dbReference>
<evidence type="ECO:0000256" key="3">
    <source>
        <dbReference type="HAMAP-Rule" id="MF_01151"/>
    </source>
</evidence>
<keyword evidence="2 3" id="KW-0143">Chaperone</keyword>